<gene>
    <name evidence="2" type="ORF">Bhyg_02008</name>
</gene>
<dbReference type="InterPro" id="IPR036047">
    <property type="entry name" value="F-box-like_dom_sf"/>
</dbReference>
<protein>
    <recommendedName>
        <fullName evidence="1">F-box domain-containing protein</fullName>
    </recommendedName>
</protein>
<sequence length="408" mass="47126">MDILINSPSSALPHQLSFLDLNDDCLFEIMTYLSLRDLIFTSAVCTRFGANAQRLFPHKLQISNNSLENVSTTKSFLPQIGDFLTEVEVIFNYWEGQLISMNEIMELLKTYCENLKIIHLQHWRCEDQQIQLEHLEELIHFSELESLTITFSHTTHIDGSFLMKLSKLKELRLENCSMDLTHLQSCLQNLKATLKTLSLKSCFDEFLEVLIEDIDQIATMSQLELKLNSVPTSFIHSNLFNRLTSLTLANCSTSIDVEKLFSSFIEHNKIQEISFSSVVSQKPLNYRSTVQQLQRLTNLRRLDFAEDDFVTDAFLAEISKGQKLTHFSYISSYRPLLSFGAFLTLNGPKLQKSSYNVYHDIIVGDPKCESKMELMANYRKTKQFQRISKCKEAINSKLTFVEFLFKKL</sequence>
<dbReference type="Proteomes" id="UP001151699">
    <property type="component" value="Chromosome A"/>
</dbReference>
<accession>A0A9Q0S6A5</accession>
<dbReference type="Pfam" id="PF00646">
    <property type="entry name" value="F-box"/>
    <property type="match status" value="1"/>
</dbReference>
<dbReference type="AlphaFoldDB" id="A0A9Q0S6A5"/>
<name>A0A9Q0S6A5_9DIPT</name>
<dbReference type="EMBL" id="WJQU01000001">
    <property type="protein sequence ID" value="KAJ6646794.1"/>
    <property type="molecule type" value="Genomic_DNA"/>
</dbReference>
<dbReference type="OrthoDB" id="7779231at2759"/>
<evidence type="ECO:0000313" key="3">
    <source>
        <dbReference type="Proteomes" id="UP001151699"/>
    </source>
</evidence>
<organism evidence="2 3">
    <name type="scientific">Pseudolycoriella hygida</name>
    <dbReference type="NCBI Taxonomy" id="35572"/>
    <lineage>
        <taxon>Eukaryota</taxon>
        <taxon>Metazoa</taxon>
        <taxon>Ecdysozoa</taxon>
        <taxon>Arthropoda</taxon>
        <taxon>Hexapoda</taxon>
        <taxon>Insecta</taxon>
        <taxon>Pterygota</taxon>
        <taxon>Neoptera</taxon>
        <taxon>Endopterygota</taxon>
        <taxon>Diptera</taxon>
        <taxon>Nematocera</taxon>
        <taxon>Sciaroidea</taxon>
        <taxon>Sciaridae</taxon>
        <taxon>Pseudolycoriella</taxon>
    </lineage>
</organism>
<dbReference type="SUPFAM" id="SSF52047">
    <property type="entry name" value="RNI-like"/>
    <property type="match status" value="1"/>
</dbReference>
<comment type="caution">
    <text evidence="2">The sequence shown here is derived from an EMBL/GenBank/DDBJ whole genome shotgun (WGS) entry which is preliminary data.</text>
</comment>
<dbReference type="Gene3D" id="3.80.10.10">
    <property type="entry name" value="Ribonuclease Inhibitor"/>
    <property type="match status" value="1"/>
</dbReference>
<evidence type="ECO:0000259" key="1">
    <source>
        <dbReference type="Pfam" id="PF00646"/>
    </source>
</evidence>
<keyword evidence="3" id="KW-1185">Reference proteome</keyword>
<dbReference type="InterPro" id="IPR032675">
    <property type="entry name" value="LRR_dom_sf"/>
</dbReference>
<proteinExistence type="predicted"/>
<dbReference type="InterPro" id="IPR001810">
    <property type="entry name" value="F-box_dom"/>
</dbReference>
<feature type="domain" description="F-box" evidence="1">
    <location>
        <begin position="18"/>
        <end position="48"/>
    </location>
</feature>
<evidence type="ECO:0000313" key="2">
    <source>
        <dbReference type="EMBL" id="KAJ6646794.1"/>
    </source>
</evidence>
<dbReference type="SUPFAM" id="SSF81383">
    <property type="entry name" value="F-box domain"/>
    <property type="match status" value="1"/>
</dbReference>
<reference evidence="2" key="1">
    <citation type="submission" date="2022-07" db="EMBL/GenBank/DDBJ databases">
        <authorList>
            <person name="Trinca V."/>
            <person name="Uliana J.V.C."/>
            <person name="Torres T.T."/>
            <person name="Ward R.J."/>
            <person name="Monesi N."/>
        </authorList>
    </citation>
    <scope>NUCLEOTIDE SEQUENCE</scope>
    <source>
        <strain evidence="2">HSMRA1968</strain>
        <tissue evidence="2">Whole embryos</tissue>
    </source>
</reference>